<sequence length="297" mass="31383">MTSSTTPAPAAAALPPRAGRRCHGVLNTIHTTHYFAPDPGRELAALGITHPKAVNFAIRGAAMGAVGAGVITAAFYNYKPEVVARFVPEVWRTATPEDVLAARLRAVDSTLRRLLGEDAVSSPEMTEAAGLALRAAEACSPGGRPLYAAHAALPVPREPHLAYWHAATLLREHRGDGHLVALLDAELDAVEALASHTATGRSMTPKWNLATRGWSPEDWDAALDRLRGRGILDAAGELTEAGVALRQRIEEQTDRLDRAPYEHLGAAGVERLTELGSAFAGAVVRAGAFPGDLLGKA</sequence>
<dbReference type="STRING" id="1765722.AT728_36140"/>
<protein>
    <submittedName>
        <fullName evidence="1">SalK</fullName>
    </submittedName>
</protein>
<comment type="caution">
    <text evidence="1">The sequence shown here is derived from an EMBL/GenBank/DDBJ whole genome shotgun (WGS) entry which is preliminary data.</text>
</comment>
<dbReference type="Proteomes" id="UP000054804">
    <property type="component" value="Unassembled WGS sequence"/>
</dbReference>
<evidence type="ECO:0000313" key="2">
    <source>
        <dbReference type="Proteomes" id="UP000054804"/>
    </source>
</evidence>
<dbReference type="AlphaFoldDB" id="A0A0W7WV10"/>
<dbReference type="NCBIfam" id="NF047719">
    <property type="entry name" value="SCO6745_fam_HTH"/>
    <property type="match status" value="1"/>
</dbReference>
<dbReference type="Pfam" id="PF21863">
    <property type="entry name" value="HTH_67"/>
    <property type="match status" value="1"/>
</dbReference>
<accession>A0A0W7WV10</accession>
<evidence type="ECO:0000313" key="1">
    <source>
        <dbReference type="EMBL" id="KUF14399.1"/>
    </source>
</evidence>
<keyword evidence="2" id="KW-1185">Reference proteome</keyword>
<dbReference type="OrthoDB" id="157052at2"/>
<name>A0A0W7WV10_9ACTN</name>
<dbReference type="InterPro" id="IPR054058">
    <property type="entry name" value="HTH_67"/>
</dbReference>
<dbReference type="RefSeq" id="WP_058851445.1">
    <property type="nucleotide sequence ID" value="NZ_LOCL01000061.1"/>
</dbReference>
<gene>
    <name evidence="1" type="ORF">AT728_36140</name>
</gene>
<reference evidence="1 2" key="1">
    <citation type="submission" date="2015-12" db="EMBL/GenBank/DDBJ databases">
        <title>Draft genome sequence of Streptomyces silvensis ATCC 53525, a producer of novel hormone antagonists.</title>
        <authorList>
            <person name="Johnston C.W."/>
            <person name="Li Y."/>
            <person name="Magarvey N.A."/>
        </authorList>
    </citation>
    <scope>NUCLEOTIDE SEQUENCE [LARGE SCALE GENOMIC DNA]</scope>
    <source>
        <strain evidence="1 2">ATCC 53525</strain>
    </source>
</reference>
<proteinExistence type="predicted"/>
<organism evidence="1 2">
    <name type="scientific">Streptomyces silvensis</name>
    <dbReference type="NCBI Taxonomy" id="1765722"/>
    <lineage>
        <taxon>Bacteria</taxon>
        <taxon>Bacillati</taxon>
        <taxon>Actinomycetota</taxon>
        <taxon>Actinomycetes</taxon>
        <taxon>Kitasatosporales</taxon>
        <taxon>Streptomycetaceae</taxon>
        <taxon>Streptomyces</taxon>
    </lineage>
</organism>
<dbReference type="EMBL" id="LOCL01000061">
    <property type="protein sequence ID" value="KUF14399.1"/>
    <property type="molecule type" value="Genomic_DNA"/>
</dbReference>